<accession>A0A067N8N9</accession>
<dbReference type="SMART" id="SM00292">
    <property type="entry name" value="BRCT"/>
    <property type="match status" value="1"/>
</dbReference>
<evidence type="ECO:0000313" key="3">
    <source>
        <dbReference type="Proteomes" id="UP000027195"/>
    </source>
</evidence>
<keyword evidence="3" id="KW-1185">Reference proteome</keyword>
<dbReference type="Gene3D" id="3.40.50.10190">
    <property type="entry name" value="BRCT domain"/>
    <property type="match status" value="1"/>
</dbReference>
<reference evidence="3" key="1">
    <citation type="journal article" date="2014" name="Proc. Natl. Acad. Sci. U.S.A.">
        <title>Extensive sampling of basidiomycete genomes demonstrates inadequacy of the white-rot/brown-rot paradigm for wood decay fungi.</title>
        <authorList>
            <person name="Riley R."/>
            <person name="Salamov A.A."/>
            <person name="Brown D.W."/>
            <person name="Nagy L.G."/>
            <person name="Floudas D."/>
            <person name="Held B.W."/>
            <person name="Levasseur A."/>
            <person name="Lombard V."/>
            <person name="Morin E."/>
            <person name="Otillar R."/>
            <person name="Lindquist E.A."/>
            <person name="Sun H."/>
            <person name="LaButti K.M."/>
            <person name="Schmutz J."/>
            <person name="Jabbour D."/>
            <person name="Luo H."/>
            <person name="Baker S.E."/>
            <person name="Pisabarro A.G."/>
            <person name="Walton J.D."/>
            <person name="Blanchette R.A."/>
            <person name="Henrissat B."/>
            <person name="Martin F."/>
            <person name="Cullen D."/>
            <person name="Hibbett D.S."/>
            <person name="Grigoriev I.V."/>
        </authorList>
    </citation>
    <scope>NUCLEOTIDE SEQUENCE [LARGE SCALE GENOMIC DNA]</scope>
    <source>
        <strain evidence="3">FD-172 SS1</strain>
    </source>
</reference>
<feature type="non-terminal residue" evidence="2">
    <location>
        <position position="1"/>
    </location>
</feature>
<dbReference type="HOGENOM" id="CLU_083061_0_0_1"/>
<dbReference type="EMBL" id="KL198017">
    <property type="protein sequence ID" value="KDQ20497.1"/>
    <property type="molecule type" value="Genomic_DNA"/>
</dbReference>
<dbReference type="Pfam" id="PF00533">
    <property type="entry name" value="BRCT"/>
    <property type="match status" value="1"/>
</dbReference>
<dbReference type="STRING" id="930990.A0A067N8N9"/>
<dbReference type="InterPro" id="IPR001357">
    <property type="entry name" value="BRCT_dom"/>
</dbReference>
<dbReference type="PROSITE" id="PS50172">
    <property type="entry name" value="BRCT"/>
    <property type="match status" value="1"/>
</dbReference>
<dbReference type="Proteomes" id="UP000027195">
    <property type="component" value="Unassembled WGS sequence"/>
</dbReference>
<dbReference type="GO" id="GO:0017125">
    <property type="term" value="F:deoxycytidyl transferase activity"/>
    <property type="evidence" value="ECO:0007669"/>
    <property type="project" value="TreeGrafter"/>
</dbReference>
<dbReference type="InParanoid" id="A0A067N8N9"/>
<protein>
    <recommendedName>
        <fullName evidence="1">BRCT domain-containing protein</fullName>
    </recommendedName>
</protein>
<dbReference type="GO" id="GO:0070987">
    <property type="term" value="P:error-free translesion synthesis"/>
    <property type="evidence" value="ECO:0007669"/>
    <property type="project" value="TreeGrafter"/>
</dbReference>
<sequence>KEEKGIFFGTRIHVNGYTDGTTELEVKRLVAIHGGSVARTASGATHILASHGLNGSKTHKYLGKAKNTTHIVKPEWLLESIKAGKRLKEYNYSIVSSEVQGDLRSMFKPT</sequence>
<gene>
    <name evidence="2" type="ORF">BOTBODRAFT_101012</name>
</gene>
<organism evidence="2 3">
    <name type="scientific">Botryobasidium botryosum (strain FD-172 SS1)</name>
    <dbReference type="NCBI Taxonomy" id="930990"/>
    <lineage>
        <taxon>Eukaryota</taxon>
        <taxon>Fungi</taxon>
        <taxon>Dikarya</taxon>
        <taxon>Basidiomycota</taxon>
        <taxon>Agaricomycotina</taxon>
        <taxon>Agaricomycetes</taxon>
        <taxon>Cantharellales</taxon>
        <taxon>Botryobasidiaceae</taxon>
        <taxon>Botryobasidium</taxon>
    </lineage>
</organism>
<dbReference type="InterPro" id="IPR036420">
    <property type="entry name" value="BRCT_dom_sf"/>
</dbReference>
<dbReference type="GO" id="GO:0005634">
    <property type="term" value="C:nucleus"/>
    <property type="evidence" value="ECO:0007669"/>
    <property type="project" value="TreeGrafter"/>
</dbReference>
<evidence type="ECO:0000259" key="1">
    <source>
        <dbReference type="PROSITE" id="PS50172"/>
    </source>
</evidence>
<dbReference type="OrthoDB" id="427711at2759"/>
<proteinExistence type="predicted"/>
<dbReference type="GO" id="GO:0042276">
    <property type="term" value="P:error-prone translesion synthesis"/>
    <property type="evidence" value="ECO:0007669"/>
    <property type="project" value="TreeGrafter"/>
</dbReference>
<evidence type="ECO:0000313" key="2">
    <source>
        <dbReference type="EMBL" id="KDQ20497.1"/>
    </source>
</evidence>
<name>A0A067N8N9_BOTB1</name>
<dbReference type="PANTHER" id="PTHR45990">
    <property type="entry name" value="DNA REPAIR PROTEIN REV1"/>
    <property type="match status" value="1"/>
</dbReference>
<dbReference type="GO" id="GO:0003887">
    <property type="term" value="F:DNA-directed DNA polymerase activity"/>
    <property type="evidence" value="ECO:0007669"/>
    <property type="project" value="TreeGrafter"/>
</dbReference>
<dbReference type="SUPFAM" id="SSF52113">
    <property type="entry name" value="BRCT domain"/>
    <property type="match status" value="1"/>
</dbReference>
<dbReference type="AlphaFoldDB" id="A0A067N8N9"/>
<dbReference type="PANTHER" id="PTHR45990:SF1">
    <property type="entry name" value="DNA REPAIR PROTEIN REV1"/>
    <property type="match status" value="1"/>
</dbReference>
<feature type="domain" description="BRCT" evidence="1">
    <location>
        <begin position="2"/>
        <end position="94"/>
    </location>
</feature>